<keyword evidence="1" id="KW-0472">Membrane</keyword>
<evidence type="ECO:0000313" key="4">
    <source>
        <dbReference type="Proteomes" id="UP000297245"/>
    </source>
</evidence>
<protein>
    <recommendedName>
        <fullName evidence="2">DUF6533 domain-containing protein</fullName>
    </recommendedName>
</protein>
<evidence type="ECO:0000313" key="3">
    <source>
        <dbReference type="EMBL" id="THV06554.1"/>
    </source>
</evidence>
<dbReference type="OrthoDB" id="3261349at2759"/>
<feature type="transmembrane region" description="Helical" evidence="1">
    <location>
        <begin position="120"/>
        <end position="140"/>
    </location>
</feature>
<feature type="transmembrane region" description="Helical" evidence="1">
    <location>
        <begin position="175"/>
        <end position="197"/>
    </location>
</feature>
<evidence type="ECO:0000256" key="1">
    <source>
        <dbReference type="SAM" id="Phobius"/>
    </source>
</evidence>
<sequence>MPATASDVQIQLNWNNYAVLVTSVILYYDFLLTFRDEVEYFWKRSRNTLVAILFFMNRYLVLLGNIPTLVFRFWSHSSFSHTSCQAKEFYNQFFLAIIQLIISVLFVIRIFAIYERNKKLLAVMICAIIAMVMNGAIQWLRSKDTIGVDTTDSSTLGIDVGCLQSYTSSQGIHLAYMWLGIVIVDLLVFSLTIYRTIQMHRFLQGSNLVTVLMRDGALYFGIITLTNCANIVVFVVAKGFMTPLLSSFANVIASIMMTHLMLNLRAASQDMDLNQVTTVEIIPIRFAPHQISLPEMSFMES</sequence>
<dbReference type="Proteomes" id="UP000297245">
    <property type="component" value="Unassembled WGS sequence"/>
</dbReference>
<evidence type="ECO:0000259" key="2">
    <source>
        <dbReference type="Pfam" id="PF20151"/>
    </source>
</evidence>
<keyword evidence="1" id="KW-1133">Transmembrane helix</keyword>
<feature type="domain" description="DUF6533" evidence="2">
    <location>
        <begin position="17"/>
        <end position="63"/>
    </location>
</feature>
<feature type="transmembrane region" description="Helical" evidence="1">
    <location>
        <begin position="47"/>
        <end position="69"/>
    </location>
</feature>
<dbReference type="EMBL" id="ML179042">
    <property type="protein sequence ID" value="THV06554.1"/>
    <property type="molecule type" value="Genomic_DNA"/>
</dbReference>
<dbReference type="AlphaFoldDB" id="A0A4S8MVU1"/>
<reference evidence="3 4" key="1">
    <citation type="journal article" date="2019" name="Nat. Ecol. Evol.">
        <title>Megaphylogeny resolves global patterns of mushroom evolution.</title>
        <authorList>
            <person name="Varga T."/>
            <person name="Krizsan K."/>
            <person name="Foldi C."/>
            <person name="Dima B."/>
            <person name="Sanchez-Garcia M."/>
            <person name="Sanchez-Ramirez S."/>
            <person name="Szollosi G.J."/>
            <person name="Szarkandi J.G."/>
            <person name="Papp V."/>
            <person name="Albert L."/>
            <person name="Andreopoulos W."/>
            <person name="Angelini C."/>
            <person name="Antonin V."/>
            <person name="Barry K.W."/>
            <person name="Bougher N.L."/>
            <person name="Buchanan P."/>
            <person name="Buyck B."/>
            <person name="Bense V."/>
            <person name="Catcheside P."/>
            <person name="Chovatia M."/>
            <person name="Cooper J."/>
            <person name="Damon W."/>
            <person name="Desjardin D."/>
            <person name="Finy P."/>
            <person name="Geml J."/>
            <person name="Haridas S."/>
            <person name="Hughes K."/>
            <person name="Justo A."/>
            <person name="Karasinski D."/>
            <person name="Kautmanova I."/>
            <person name="Kiss B."/>
            <person name="Kocsube S."/>
            <person name="Kotiranta H."/>
            <person name="LaButti K.M."/>
            <person name="Lechner B.E."/>
            <person name="Liimatainen K."/>
            <person name="Lipzen A."/>
            <person name="Lukacs Z."/>
            <person name="Mihaltcheva S."/>
            <person name="Morgado L.N."/>
            <person name="Niskanen T."/>
            <person name="Noordeloos M.E."/>
            <person name="Ohm R.A."/>
            <person name="Ortiz-Santana B."/>
            <person name="Ovrebo C."/>
            <person name="Racz N."/>
            <person name="Riley R."/>
            <person name="Savchenko A."/>
            <person name="Shiryaev A."/>
            <person name="Soop K."/>
            <person name="Spirin V."/>
            <person name="Szebenyi C."/>
            <person name="Tomsovsky M."/>
            <person name="Tulloss R.E."/>
            <person name="Uehling J."/>
            <person name="Grigoriev I.V."/>
            <person name="Vagvolgyi C."/>
            <person name="Papp T."/>
            <person name="Martin F.M."/>
            <person name="Miettinen O."/>
            <person name="Hibbett D.S."/>
            <person name="Nagy L.G."/>
        </authorList>
    </citation>
    <scope>NUCLEOTIDE SEQUENCE [LARGE SCALE GENOMIC DNA]</scope>
    <source>
        <strain evidence="3 4">CBS 962.96</strain>
    </source>
</reference>
<feature type="transmembrane region" description="Helical" evidence="1">
    <location>
        <begin position="89"/>
        <end position="108"/>
    </location>
</feature>
<name>A0A4S8MVU1_DENBC</name>
<proteinExistence type="predicted"/>
<dbReference type="Pfam" id="PF20151">
    <property type="entry name" value="DUF6533"/>
    <property type="match status" value="1"/>
</dbReference>
<feature type="transmembrane region" description="Helical" evidence="1">
    <location>
        <begin position="243"/>
        <end position="262"/>
    </location>
</feature>
<feature type="transmembrane region" description="Helical" evidence="1">
    <location>
        <begin position="17"/>
        <end position="35"/>
    </location>
</feature>
<keyword evidence="1" id="KW-0812">Transmembrane</keyword>
<gene>
    <name evidence="3" type="ORF">K435DRAFT_834217</name>
</gene>
<organism evidence="3 4">
    <name type="scientific">Dendrothele bispora (strain CBS 962.96)</name>
    <dbReference type="NCBI Taxonomy" id="1314807"/>
    <lineage>
        <taxon>Eukaryota</taxon>
        <taxon>Fungi</taxon>
        <taxon>Dikarya</taxon>
        <taxon>Basidiomycota</taxon>
        <taxon>Agaricomycotina</taxon>
        <taxon>Agaricomycetes</taxon>
        <taxon>Agaricomycetidae</taxon>
        <taxon>Agaricales</taxon>
        <taxon>Agaricales incertae sedis</taxon>
        <taxon>Dendrothele</taxon>
    </lineage>
</organism>
<dbReference type="InterPro" id="IPR045340">
    <property type="entry name" value="DUF6533"/>
</dbReference>
<keyword evidence="4" id="KW-1185">Reference proteome</keyword>
<feature type="transmembrane region" description="Helical" evidence="1">
    <location>
        <begin position="217"/>
        <end position="237"/>
    </location>
</feature>
<accession>A0A4S8MVU1</accession>